<dbReference type="GO" id="GO:0008270">
    <property type="term" value="F:zinc ion binding"/>
    <property type="evidence" value="ECO:0007669"/>
    <property type="project" value="UniProtKB-UniRule"/>
</dbReference>
<protein>
    <recommendedName>
        <fullName evidence="15">Formamidopyrimidine-DNA glycosylase</fullName>
        <shortName evidence="15">Fapy-DNA glycosylase</shortName>
        <ecNumber evidence="15">3.2.2.23</ecNumber>
    </recommendedName>
    <alternativeName>
        <fullName evidence="15">DNA-(apurinic or apyrimidinic site) lyase MutM</fullName>
        <shortName evidence="15">AP lyase MutM</shortName>
        <ecNumber evidence="15">4.2.99.18</ecNumber>
    </alternativeName>
</protein>
<accession>A0A831RRD2</accession>
<keyword evidence="6 15" id="KW-0863">Zinc-finger</keyword>
<dbReference type="NCBIfam" id="TIGR00577">
    <property type="entry name" value="fpg"/>
    <property type="match status" value="1"/>
</dbReference>
<dbReference type="FunFam" id="3.20.190.10:FF:000001">
    <property type="entry name" value="Formamidopyrimidine-DNA glycosylase"/>
    <property type="match status" value="1"/>
</dbReference>
<dbReference type="Pfam" id="PF06831">
    <property type="entry name" value="H2TH"/>
    <property type="match status" value="1"/>
</dbReference>
<proteinExistence type="inferred from homology"/>
<evidence type="ECO:0000256" key="5">
    <source>
        <dbReference type="ARBA" id="ARBA00022763"/>
    </source>
</evidence>
<gene>
    <name evidence="15 18" type="primary">mutM</name>
    <name evidence="15" type="synonym">fpg</name>
    <name evidence="18" type="ORF">ENI96_13210</name>
</gene>
<evidence type="ECO:0000313" key="18">
    <source>
        <dbReference type="EMBL" id="HEB97374.1"/>
    </source>
</evidence>
<keyword evidence="4 15" id="KW-0479">Metal-binding</keyword>
<keyword evidence="10 15" id="KW-0234">DNA repair</keyword>
<evidence type="ECO:0000256" key="4">
    <source>
        <dbReference type="ARBA" id="ARBA00022723"/>
    </source>
</evidence>
<dbReference type="PANTHER" id="PTHR22993:SF9">
    <property type="entry name" value="FORMAMIDOPYRIMIDINE-DNA GLYCOSYLASE"/>
    <property type="match status" value="1"/>
</dbReference>
<evidence type="ECO:0000256" key="3">
    <source>
        <dbReference type="ARBA" id="ARBA00011245"/>
    </source>
</evidence>
<dbReference type="Pfam" id="PF01149">
    <property type="entry name" value="Fapy_DNA_glyco"/>
    <property type="match status" value="1"/>
</dbReference>
<keyword evidence="8 15" id="KW-0862">Zinc</keyword>
<dbReference type="FunFam" id="1.10.8.50:FF:000003">
    <property type="entry name" value="Formamidopyrimidine-DNA glycosylase"/>
    <property type="match status" value="1"/>
</dbReference>
<evidence type="ECO:0000259" key="17">
    <source>
        <dbReference type="PROSITE" id="PS51068"/>
    </source>
</evidence>
<dbReference type="InterPro" id="IPR000214">
    <property type="entry name" value="Znf_DNA_glyclase/AP_lyase"/>
</dbReference>
<comment type="cofactor">
    <cofactor evidence="15">
        <name>Zn(2+)</name>
        <dbReference type="ChEBI" id="CHEBI:29105"/>
    </cofactor>
    <text evidence="15">Binds 1 zinc ion per subunit.</text>
</comment>
<reference evidence="18" key="1">
    <citation type="journal article" date="2020" name="mSystems">
        <title>Genome- and Community-Level Interaction Insights into Carbon Utilization and Element Cycling Functions of Hydrothermarchaeota in Hydrothermal Sediment.</title>
        <authorList>
            <person name="Zhou Z."/>
            <person name="Liu Y."/>
            <person name="Xu W."/>
            <person name="Pan J."/>
            <person name="Luo Z.H."/>
            <person name="Li M."/>
        </authorList>
    </citation>
    <scope>NUCLEOTIDE SEQUENCE [LARGE SCALE GENOMIC DNA]</scope>
    <source>
        <strain evidence="18">HyVt-443</strain>
    </source>
</reference>
<evidence type="ECO:0000256" key="8">
    <source>
        <dbReference type="ARBA" id="ARBA00022833"/>
    </source>
</evidence>
<comment type="similarity">
    <text evidence="2 15">Belongs to the FPG family.</text>
</comment>
<dbReference type="GO" id="GO:0006284">
    <property type="term" value="P:base-excision repair"/>
    <property type="evidence" value="ECO:0007669"/>
    <property type="project" value="InterPro"/>
</dbReference>
<evidence type="ECO:0000256" key="2">
    <source>
        <dbReference type="ARBA" id="ARBA00009409"/>
    </source>
</evidence>
<keyword evidence="7 15" id="KW-0378">Hydrolase</keyword>
<evidence type="ECO:0000256" key="14">
    <source>
        <dbReference type="ARBA" id="ARBA00044632"/>
    </source>
</evidence>
<dbReference type="EC" id="3.2.2.23" evidence="15"/>
<evidence type="ECO:0000256" key="1">
    <source>
        <dbReference type="ARBA" id="ARBA00001668"/>
    </source>
</evidence>
<evidence type="ECO:0000256" key="11">
    <source>
        <dbReference type="ARBA" id="ARBA00023239"/>
    </source>
</evidence>
<dbReference type="GO" id="GO:0140078">
    <property type="term" value="F:class I DNA-(apurinic or apyrimidinic site) endonuclease activity"/>
    <property type="evidence" value="ECO:0007669"/>
    <property type="project" value="UniProtKB-EC"/>
</dbReference>
<evidence type="ECO:0000256" key="7">
    <source>
        <dbReference type="ARBA" id="ARBA00022801"/>
    </source>
</evidence>
<dbReference type="InterPro" id="IPR035937">
    <property type="entry name" value="FPG_N"/>
</dbReference>
<dbReference type="SMART" id="SM00898">
    <property type="entry name" value="Fapy_DNA_glyco"/>
    <property type="match status" value="1"/>
</dbReference>
<feature type="binding site" evidence="15">
    <location>
        <position position="91"/>
    </location>
    <ligand>
        <name>DNA</name>
        <dbReference type="ChEBI" id="CHEBI:16991"/>
    </ligand>
</feature>
<dbReference type="CDD" id="cd08966">
    <property type="entry name" value="EcFpg-like_N"/>
    <property type="match status" value="1"/>
</dbReference>
<evidence type="ECO:0000259" key="16">
    <source>
        <dbReference type="PROSITE" id="PS51066"/>
    </source>
</evidence>
<dbReference type="SMART" id="SM01232">
    <property type="entry name" value="H2TH"/>
    <property type="match status" value="1"/>
</dbReference>
<dbReference type="GO" id="GO:0003684">
    <property type="term" value="F:damaged DNA binding"/>
    <property type="evidence" value="ECO:0007669"/>
    <property type="project" value="InterPro"/>
</dbReference>
<feature type="binding site" evidence="15">
    <location>
        <position position="109"/>
    </location>
    <ligand>
        <name>DNA</name>
        <dbReference type="ChEBI" id="CHEBI:16991"/>
    </ligand>
</feature>
<dbReference type="InterPro" id="IPR010979">
    <property type="entry name" value="Ribosomal_uS13-like_H2TH"/>
</dbReference>
<dbReference type="SUPFAM" id="SSF57716">
    <property type="entry name" value="Glucocorticoid receptor-like (DNA-binding domain)"/>
    <property type="match status" value="1"/>
</dbReference>
<dbReference type="SUPFAM" id="SSF46946">
    <property type="entry name" value="S13-like H2TH domain"/>
    <property type="match status" value="1"/>
</dbReference>
<comment type="subunit">
    <text evidence="3 15">Monomer.</text>
</comment>
<dbReference type="AlphaFoldDB" id="A0A831RRD2"/>
<feature type="active site" description="Proton donor; for delta-elimination activity" evidence="15">
    <location>
        <position position="260"/>
    </location>
</feature>
<dbReference type="InterPro" id="IPR020629">
    <property type="entry name" value="FPG_Glyclase"/>
</dbReference>
<evidence type="ECO:0000256" key="13">
    <source>
        <dbReference type="ARBA" id="ARBA00023295"/>
    </source>
</evidence>
<keyword evidence="11 15" id="KW-0456">Lyase</keyword>
<keyword evidence="13 15" id="KW-0326">Glycosidase</keyword>
<dbReference type="Gene3D" id="3.20.190.10">
    <property type="entry name" value="MutM-like, N-terminal"/>
    <property type="match status" value="1"/>
</dbReference>
<dbReference type="SUPFAM" id="SSF81624">
    <property type="entry name" value="N-terminal domain of MutM-like DNA repair proteins"/>
    <property type="match status" value="1"/>
</dbReference>
<dbReference type="Gene3D" id="1.10.8.50">
    <property type="match status" value="1"/>
</dbReference>
<feature type="domain" description="Formamidopyrimidine-DNA glycosylase catalytic" evidence="17">
    <location>
        <begin position="2"/>
        <end position="112"/>
    </location>
</feature>
<feature type="domain" description="FPG-type" evidence="16">
    <location>
        <begin position="236"/>
        <end position="270"/>
    </location>
</feature>
<feature type="active site" description="Proton donor" evidence="15">
    <location>
        <position position="3"/>
    </location>
</feature>
<keyword evidence="9 15" id="KW-0238">DNA-binding</keyword>
<organism evidence="18">
    <name type="scientific">Sedimenticola thiotaurini</name>
    <dbReference type="NCBI Taxonomy" id="1543721"/>
    <lineage>
        <taxon>Bacteria</taxon>
        <taxon>Pseudomonadati</taxon>
        <taxon>Pseudomonadota</taxon>
        <taxon>Gammaproteobacteria</taxon>
        <taxon>Chromatiales</taxon>
        <taxon>Sedimenticolaceae</taxon>
        <taxon>Sedimenticola</taxon>
    </lineage>
</organism>
<evidence type="ECO:0000256" key="6">
    <source>
        <dbReference type="ARBA" id="ARBA00022771"/>
    </source>
</evidence>
<evidence type="ECO:0000256" key="9">
    <source>
        <dbReference type="ARBA" id="ARBA00023125"/>
    </source>
</evidence>
<keyword evidence="12 15" id="KW-0511">Multifunctional enzyme</keyword>
<dbReference type="GO" id="GO:0034039">
    <property type="term" value="F:8-oxo-7,8-dihydroguanine DNA N-glycosylase activity"/>
    <property type="evidence" value="ECO:0007669"/>
    <property type="project" value="TreeGrafter"/>
</dbReference>
<feature type="active site" description="Proton donor; for beta-elimination activity" evidence="15">
    <location>
        <position position="58"/>
    </location>
</feature>
<evidence type="ECO:0000256" key="12">
    <source>
        <dbReference type="ARBA" id="ARBA00023268"/>
    </source>
</evidence>
<keyword evidence="5 15" id="KW-0227">DNA damage</keyword>
<name>A0A831RRD2_9GAMM</name>
<feature type="active site" description="Schiff-base intermediate with DNA" evidence="15">
    <location>
        <position position="2"/>
    </location>
</feature>
<dbReference type="EMBL" id="DRKP01000164">
    <property type="protein sequence ID" value="HEB97374.1"/>
    <property type="molecule type" value="Genomic_DNA"/>
</dbReference>
<dbReference type="InterPro" id="IPR012319">
    <property type="entry name" value="FPG_cat"/>
</dbReference>
<dbReference type="HAMAP" id="MF_00103">
    <property type="entry name" value="Fapy_DNA_glycosyl"/>
    <property type="match status" value="1"/>
</dbReference>
<evidence type="ECO:0000256" key="15">
    <source>
        <dbReference type="HAMAP-Rule" id="MF_00103"/>
    </source>
</evidence>
<dbReference type="PROSITE" id="PS51068">
    <property type="entry name" value="FPG_CAT"/>
    <property type="match status" value="1"/>
</dbReference>
<dbReference type="Proteomes" id="UP000886251">
    <property type="component" value="Unassembled WGS sequence"/>
</dbReference>
<feature type="binding site" evidence="15">
    <location>
        <position position="151"/>
    </location>
    <ligand>
        <name>DNA</name>
        <dbReference type="ChEBI" id="CHEBI:16991"/>
    </ligand>
</feature>
<comment type="function">
    <text evidence="15">Involved in base excision repair of DNA damaged by oxidation or by mutagenic agents. Acts as DNA glycosylase that recognizes and removes damaged bases. Has a preference for oxidized purines, such as 7,8-dihydro-8-oxoguanine (8-oxoG). Has AP (apurinic/apyrimidinic) lyase activity and introduces nicks in the DNA strand. Cleaves the DNA backbone by beta-delta elimination to generate a single-strand break at the site of the removed base with both 3'- and 5'-phosphates.</text>
</comment>
<comment type="catalytic activity">
    <reaction evidence="14 15">
        <text>2'-deoxyribonucleotide-(2'-deoxyribose 5'-phosphate)-2'-deoxyribonucleotide-DNA = a 3'-end 2'-deoxyribonucleotide-(2,3-dehydro-2,3-deoxyribose 5'-phosphate)-DNA + a 5'-end 5'-phospho-2'-deoxyribonucleoside-DNA + H(+)</text>
        <dbReference type="Rhea" id="RHEA:66592"/>
        <dbReference type="Rhea" id="RHEA-COMP:13180"/>
        <dbReference type="Rhea" id="RHEA-COMP:16897"/>
        <dbReference type="Rhea" id="RHEA-COMP:17067"/>
        <dbReference type="ChEBI" id="CHEBI:15378"/>
        <dbReference type="ChEBI" id="CHEBI:136412"/>
        <dbReference type="ChEBI" id="CHEBI:157695"/>
        <dbReference type="ChEBI" id="CHEBI:167181"/>
        <dbReference type="EC" id="4.2.99.18"/>
    </reaction>
</comment>
<dbReference type="PROSITE" id="PS51066">
    <property type="entry name" value="ZF_FPG_2"/>
    <property type="match status" value="1"/>
</dbReference>
<dbReference type="NCBIfam" id="NF002211">
    <property type="entry name" value="PRK01103.1"/>
    <property type="match status" value="1"/>
</dbReference>
<dbReference type="InterPro" id="IPR015886">
    <property type="entry name" value="H2TH_FPG"/>
</dbReference>
<evidence type="ECO:0000256" key="10">
    <source>
        <dbReference type="ARBA" id="ARBA00023204"/>
    </source>
</evidence>
<comment type="catalytic activity">
    <reaction evidence="1 15">
        <text>Hydrolysis of DNA containing ring-opened 7-methylguanine residues, releasing 2,6-diamino-4-hydroxy-5-(N-methyl)formamidopyrimidine.</text>
        <dbReference type="EC" id="3.2.2.23"/>
    </reaction>
</comment>
<comment type="caution">
    <text evidence="18">The sequence shown here is derived from an EMBL/GenBank/DDBJ whole genome shotgun (WGS) entry which is preliminary data.</text>
</comment>
<dbReference type="PANTHER" id="PTHR22993">
    <property type="entry name" value="FORMAMIDOPYRIMIDINE-DNA GLYCOSYLASE"/>
    <property type="match status" value="1"/>
</dbReference>
<dbReference type="EC" id="4.2.99.18" evidence="15"/>
<sequence>MPELPEVETTRRGIRPHIEGQTLLGAVVRQRRLRWPVPAGLDRTVAGQRLLHVSRRAKYLLLELEQGTLLIHLGMSGSLRILPPETPAGAHDHLDLLFPDCLLRLRDPRRFGAVLWTREPVADHPLLRHLGPEPLGDTFDGAWLHQAAAGRRSAVKNLIMDGRVVVGVGNIYANEALFLSGILPSRASGRIARQRYDRLAGTIRQVLSAAIEQGGTTLRDFQQEDGRPGYFAQELRVYGREGQACPNCDAPILQRRIGQRSTFYCRYCQR</sequence>